<name>A0A5D0MKR7_9BACT</name>
<gene>
    <name evidence="2" type="ORF">FXF47_01080</name>
</gene>
<dbReference type="InterPro" id="IPR052026">
    <property type="entry name" value="ExeA_AAA_ATPase_DNA-bind"/>
</dbReference>
<dbReference type="AlphaFoldDB" id="A0A5D0MKR7"/>
<dbReference type="InterPro" id="IPR027417">
    <property type="entry name" value="P-loop_NTPase"/>
</dbReference>
<reference evidence="2" key="1">
    <citation type="submission" date="2019-08" db="EMBL/GenBank/DDBJ databases">
        <title>Genomic characterization of a novel candidate phylum (ARYD3) from a high temperature, high salinity tertiary oil reservoir in north central Oklahoma, USA.</title>
        <authorList>
            <person name="Youssef N.H."/>
            <person name="Yadav A."/>
            <person name="Elshahed M.S."/>
        </authorList>
    </citation>
    <scope>NUCLEOTIDE SEQUENCE [LARGE SCALE GENOMIC DNA]</scope>
    <source>
        <strain evidence="2">ARYD3</strain>
    </source>
</reference>
<keyword evidence="3" id="KW-1185">Reference proteome</keyword>
<proteinExistence type="predicted"/>
<dbReference type="GO" id="GO:0016887">
    <property type="term" value="F:ATP hydrolysis activity"/>
    <property type="evidence" value="ECO:0007669"/>
    <property type="project" value="InterPro"/>
</dbReference>
<evidence type="ECO:0000259" key="1">
    <source>
        <dbReference type="Pfam" id="PF13401"/>
    </source>
</evidence>
<dbReference type="Proteomes" id="UP000324143">
    <property type="component" value="Unassembled WGS sequence"/>
</dbReference>
<accession>A0A5D0MKR7</accession>
<dbReference type="PANTHER" id="PTHR35894">
    <property type="entry name" value="GENERAL SECRETION PATHWAY PROTEIN A-RELATED"/>
    <property type="match status" value="1"/>
</dbReference>
<protein>
    <submittedName>
        <fullName evidence="2">AAA family ATPase</fullName>
    </submittedName>
</protein>
<organism evidence="2 3">
    <name type="scientific">Candidatus Mcinerneyibacterium aminivorans</name>
    <dbReference type="NCBI Taxonomy" id="2703815"/>
    <lineage>
        <taxon>Bacteria</taxon>
        <taxon>Candidatus Macinerneyibacteriota</taxon>
        <taxon>Candidatus Mcinerneyibacteria</taxon>
        <taxon>Candidatus Mcinerneyibacteriales</taxon>
        <taxon>Candidatus Mcinerneyibacteriaceae</taxon>
        <taxon>Candidatus Mcinerneyibacterium</taxon>
    </lineage>
</organism>
<evidence type="ECO:0000313" key="2">
    <source>
        <dbReference type="EMBL" id="TYB32040.1"/>
    </source>
</evidence>
<dbReference type="Pfam" id="PF13401">
    <property type="entry name" value="AAA_22"/>
    <property type="match status" value="1"/>
</dbReference>
<feature type="domain" description="ORC1/DEAH AAA+ ATPase" evidence="1">
    <location>
        <begin position="44"/>
        <end position="173"/>
    </location>
</feature>
<evidence type="ECO:0000313" key="3">
    <source>
        <dbReference type="Proteomes" id="UP000324143"/>
    </source>
</evidence>
<dbReference type="PANTHER" id="PTHR35894:SF1">
    <property type="entry name" value="PHOSPHORIBULOKINASE _ URIDINE KINASE FAMILY"/>
    <property type="match status" value="1"/>
</dbReference>
<comment type="caution">
    <text evidence="2">The sequence shown here is derived from an EMBL/GenBank/DDBJ whole genome shotgun (WGS) entry which is preliminary data.</text>
</comment>
<dbReference type="Gene3D" id="3.40.50.300">
    <property type="entry name" value="P-loop containing nucleotide triphosphate hydrolases"/>
    <property type="match status" value="1"/>
</dbReference>
<dbReference type="EMBL" id="VSIX01000010">
    <property type="protein sequence ID" value="TYB32040.1"/>
    <property type="molecule type" value="Genomic_DNA"/>
</dbReference>
<dbReference type="SUPFAM" id="SSF52540">
    <property type="entry name" value="P-loop containing nucleoside triphosphate hydrolases"/>
    <property type="match status" value="1"/>
</dbReference>
<dbReference type="InterPro" id="IPR049945">
    <property type="entry name" value="AAA_22"/>
</dbReference>
<sequence length="274" mass="31347">MSYENFYDLNEPPFFNNPDERFFYRTPQSEKAILKILHALKRKMGLAVITGNIGSGKTMLSRKLLESLDNRYFVSSLIVMVHSEVSPKWFLKKLLLQFGVETDYEDKKNLLVLLYRKLVKINGEGKIPVVLIDEANMIRNKEFFEEIRGLLNFENKKGKLINFVMFGLPELVENIKMDMPLAQRIAISVSLNPMNKSTTVDYINHRLNVAGADEKIFTDESIDMIYEYSGGIPRIVNTIADNALLEGYIEGKKLIDKKIIDNTVVDLGLVTSAR</sequence>